<dbReference type="SUPFAM" id="SSF100920">
    <property type="entry name" value="Heat shock protein 70kD (HSP70), peptide-binding domain"/>
    <property type="match status" value="1"/>
</dbReference>
<dbReference type="GO" id="GO:0140662">
    <property type="term" value="F:ATP-dependent protein folding chaperone"/>
    <property type="evidence" value="ECO:0007669"/>
    <property type="project" value="InterPro"/>
</dbReference>
<dbReference type="InterPro" id="IPR013126">
    <property type="entry name" value="Hsp_70_fam"/>
</dbReference>
<comment type="caution">
    <text evidence="3">The sequence shown here is derived from an EMBL/GenBank/DDBJ whole genome shotgun (WGS) entry which is preliminary data.</text>
</comment>
<evidence type="ECO:0000313" key="3">
    <source>
        <dbReference type="EMBL" id="PNH11403.1"/>
    </source>
</evidence>
<evidence type="ECO:0000256" key="2">
    <source>
        <dbReference type="ARBA" id="ARBA00022840"/>
    </source>
</evidence>
<dbReference type="AlphaFoldDB" id="A0A2J8AFV5"/>
<evidence type="ECO:0000256" key="1">
    <source>
        <dbReference type="ARBA" id="ARBA00022741"/>
    </source>
</evidence>
<dbReference type="Proteomes" id="UP000236333">
    <property type="component" value="Unassembled WGS sequence"/>
</dbReference>
<accession>A0A2J8AFV5</accession>
<sequence>MDGSSQGDAAVASRNNVIGQFNLTGLPPGPKGGSRVEITFQVDVNNVLSAVATDLDANRQEQWLRQGSMTAQAHATDIITVQ</sequence>
<dbReference type="OrthoDB" id="510472at2759"/>
<reference evidence="3 4" key="1">
    <citation type="journal article" date="2017" name="Mol. Biol. Evol.">
        <title>The 4-celled Tetrabaena socialis nuclear genome reveals the essential components for genetic control of cell number at the origin of multicellularity in the volvocine lineage.</title>
        <authorList>
            <person name="Featherston J."/>
            <person name="Arakaki Y."/>
            <person name="Hanschen E.R."/>
            <person name="Ferris P.J."/>
            <person name="Michod R.E."/>
            <person name="Olson B.J.S.C."/>
            <person name="Nozaki H."/>
            <person name="Durand P.M."/>
        </authorList>
    </citation>
    <scope>NUCLEOTIDE SEQUENCE [LARGE SCALE GENOMIC DNA]</scope>
    <source>
        <strain evidence="3 4">NIES-571</strain>
    </source>
</reference>
<dbReference type="InterPro" id="IPR029047">
    <property type="entry name" value="HSP70_peptide-bd_sf"/>
</dbReference>
<evidence type="ECO:0000313" key="4">
    <source>
        <dbReference type="Proteomes" id="UP000236333"/>
    </source>
</evidence>
<proteinExistence type="predicted"/>
<organism evidence="3 4">
    <name type="scientific">Tetrabaena socialis</name>
    <dbReference type="NCBI Taxonomy" id="47790"/>
    <lineage>
        <taxon>Eukaryota</taxon>
        <taxon>Viridiplantae</taxon>
        <taxon>Chlorophyta</taxon>
        <taxon>core chlorophytes</taxon>
        <taxon>Chlorophyceae</taxon>
        <taxon>CS clade</taxon>
        <taxon>Chlamydomonadales</taxon>
        <taxon>Tetrabaenaceae</taxon>
        <taxon>Tetrabaena</taxon>
    </lineage>
</organism>
<keyword evidence="1" id="KW-0547">Nucleotide-binding</keyword>
<dbReference type="EMBL" id="PGGS01000030">
    <property type="protein sequence ID" value="PNH11403.1"/>
    <property type="molecule type" value="Genomic_DNA"/>
</dbReference>
<dbReference type="Pfam" id="PF00012">
    <property type="entry name" value="HSP70"/>
    <property type="match status" value="1"/>
</dbReference>
<keyword evidence="2" id="KW-0067">ATP-binding</keyword>
<dbReference type="SMR" id="A0A2J8AFV5"/>
<dbReference type="Gene3D" id="2.60.34.10">
    <property type="entry name" value="Substrate Binding Domain Of DNAk, Chain A, domain 1"/>
    <property type="match status" value="1"/>
</dbReference>
<gene>
    <name evidence="3" type="ORF">TSOC_001807</name>
</gene>
<dbReference type="GO" id="GO:0005524">
    <property type="term" value="F:ATP binding"/>
    <property type="evidence" value="ECO:0007669"/>
    <property type="project" value="UniProtKB-KW"/>
</dbReference>
<name>A0A2J8AFV5_9CHLO</name>
<keyword evidence="4" id="KW-1185">Reference proteome</keyword>
<protein>
    <submittedName>
        <fullName evidence="3">Chaperone protein DnaK</fullName>
    </submittedName>
</protein>